<feature type="domain" description="Luciferase" evidence="1">
    <location>
        <begin position="177"/>
        <end position="245"/>
    </location>
</feature>
<dbReference type="PANTHER" id="PTHR38695:SF1">
    <property type="entry name" value="AMINO ACID PERMEASE_ SLC12A DOMAIN-CONTAINING PROTEIN"/>
    <property type="match status" value="1"/>
</dbReference>
<evidence type="ECO:0000313" key="2">
    <source>
        <dbReference type="EMBL" id="KAK3201535.1"/>
    </source>
</evidence>
<dbReference type="Pfam" id="PF17648">
    <property type="entry name" value="Luciferase"/>
    <property type="match status" value="1"/>
</dbReference>
<dbReference type="EMBL" id="WVTA01000016">
    <property type="protein sequence ID" value="KAK3201535.1"/>
    <property type="molecule type" value="Genomic_DNA"/>
</dbReference>
<proteinExistence type="predicted"/>
<reference evidence="2 3" key="1">
    <citation type="submission" date="2021-02" db="EMBL/GenBank/DDBJ databases">
        <title>Genome assembly of Pseudopithomyces chartarum.</title>
        <authorList>
            <person name="Jauregui R."/>
            <person name="Singh J."/>
            <person name="Voisey C."/>
        </authorList>
    </citation>
    <scope>NUCLEOTIDE SEQUENCE [LARGE SCALE GENOMIC DNA]</scope>
    <source>
        <strain evidence="2 3">AGR01</strain>
    </source>
</reference>
<dbReference type="Proteomes" id="UP001280581">
    <property type="component" value="Unassembled WGS sequence"/>
</dbReference>
<organism evidence="2 3">
    <name type="scientific">Pseudopithomyces chartarum</name>
    <dbReference type="NCBI Taxonomy" id="1892770"/>
    <lineage>
        <taxon>Eukaryota</taxon>
        <taxon>Fungi</taxon>
        <taxon>Dikarya</taxon>
        <taxon>Ascomycota</taxon>
        <taxon>Pezizomycotina</taxon>
        <taxon>Dothideomycetes</taxon>
        <taxon>Pleosporomycetidae</taxon>
        <taxon>Pleosporales</taxon>
        <taxon>Massarineae</taxon>
        <taxon>Didymosphaeriaceae</taxon>
        <taxon>Pseudopithomyces</taxon>
    </lineage>
</organism>
<gene>
    <name evidence="2" type="ORF">GRF29_185g1249901</name>
</gene>
<dbReference type="InterPro" id="IPR040841">
    <property type="entry name" value="Luciferase_dom"/>
</dbReference>
<evidence type="ECO:0000259" key="1">
    <source>
        <dbReference type="Pfam" id="PF17648"/>
    </source>
</evidence>
<protein>
    <recommendedName>
        <fullName evidence="1">Luciferase domain-containing protein</fullName>
    </recommendedName>
</protein>
<evidence type="ECO:0000313" key="3">
    <source>
        <dbReference type="Proteomes" id="UP001280581"/>
    </source>
</evidence>
<name>A0AAN6LSP0_9PLEO</name>
<dbReference type="InterPro" id="IPR048273">
    <property type="entry name" value="Luciferase"/>
</dbReference>
<keyword evidence="3" id="KW-1185">Reference proteome</keyword>
<dbReference type="PANTHER" id="PTHR38695">
    <property type="entry name" value="AMINO ACID PERMEASE_ SLC12A DOMAIN-CONTAINING PROTEIN"/>
    <property type="match status" value="1"/>
</dbReference>
<dbReference type="AlphaFoldDB" id="A0AAN6LSP0"/>
<accession>A0AAN6LSP0</accession>
<sequence>MASQLQNLIIERPLTLAAGTLTLVFATIAYQDYRYYCSLGPHGLPNTFQGWIKQLKMTRKARKDVTVPAPYDISIVAGPFDNETHLPTDAARGLKWRPGNKAPQIPNFVAPQRQTSDIATEEMKQAMYNYLDSIVASHSRWLQTQKSVLEGPVPAVGIRNFALLSDAEKPKVLRATRGEMIHIHPPDGSTHMIVSLADQKSVIETGWGRRHRLSGGGMLPWNYTFIYAPRNEMEFEVWKVIVGAAVQFCTANLERREQKE</sequence>
<comment type="caution">
    <text evidence="2">The sequence shown here is derived from an EMBL/GenBank/DDBJ whole genome shotgun (WGS) entry which is preliminary data.</text>
</comment>